<feature type="domain" description="HemY N-terminal" evidence="8">
    <location>
        <begin position="26"/>
        <end position="133"/>
    </location>
</feature>
<evidence type="ECO:0000256" key="2">
    <source>
        <dbReference type="ARBA" id="ARBA00022692"/>
    </source>
</evidence>
<protein>
    <submittedName>
        <fullName evidence="9">Heme biosynthesis HemY N-terminal domain-containing protein</fullName>
    </submittedName>
</protein>
<organism evidence="9">
    <name type="scientific">Caulobacter sp. 73W</name>
    <dbReference type="NCBI Taxonomy" id="3161137"/>
    <lineage>
        <taxon>Bacteria</taxon>
        <taxon>Pseudomonadati</taxon>
        <taxon>Pseudomonadota</taxon>
        <taxon>Alphaproteobacteria</taxon>
        <taxon>Caulobacterales</taxon>
        <taxon>Caulobacteraceae</taxon>
        <taxon>Caulobacter</taxon>
    </lineage>
</organism>
<evidence type="ECO:0000256" key="4">
    <source>
        <dbReference type="ARBA" id="ARBA00023136"/>
    </source>
</evidence>
<evidence type="ECO:0000313" key="9">
    <source>
        <dbReference type="EMBL" id="XDO95491.1"/>
    </source>
</evidence>
<dbReference type="Pfam" id="PF07219">
    <property type="entry name" value="HemY_N"/>
    <property type="match status" value="1"/>
</dbReference>
<dbReference type="InterPro" id="IPR010817">
    <property type="entry name" value="HemY_N"/>
</dbReference>
<gene>
    <name evidence="9" type="ORF">ABOZ73_11775</name>
</gene>
<feature type="chain" id="PRO_5044251851" evidence="7">
    <location>
        <begin position="21"/>
        <end position="516"/>
    </location>
</feature>
<dbReference type="SUPFAM" id="SSF48452">
    <property type="entry name" value="TPR-like"/>
    <property type="match status" value="1"/>
</dbReference>
<keyword evidence="3 6" id="KW-1133">Transmembrane helix</keyword>
<name>A0AB39KNT5_9CAUL</name>
<proteinExistence type="predicted"/>
<keyword evidence="7" id="KW-0732">Signal</keyword>
<keyword evidence="4 6" id="KW-0472">Membrane</keyword>
<accession>A0AB39KNT5</accession>
<dbReference type="GO" id="GO:0016020">
    <property type="term" value="C:membrane"/>
    <property type="evidence" value="ECO:0007669"/>
    <property type="project" value="UniProtKB-SubCell"/>
</dbReference>
<dbReference type="InterPro" id="IPR011990">
    <property type="entry name" value="TPR-like_helical_dom_sf"/>
</dbReference>
<dbReference type="RefSeq" id="WP_369058340.1">
    <property type="nucleotide sequence ID" value="NZ_CP158375.1"/>
</dbReference>
<feature type="transmembrane region" description="Helical" evidence="6">
    <location>
        <begin position="44"/>
        <end position="66"/>
    </location>
</feature>
<evidence type="ECO:0000256" key="5">
    <source>
        <dbReference type="SAM" id="MobiDB-lite"/>
    </source>
</evidence>
<evidence type="ECO:0000256" key="7">
    <source>
        <dbReference type="SAM" id="SignalP"/>
    </source>
</evidence>
<feature type="signal peptide" evidence="7">
    <location>
        <begin position="1"/>
        <end position="20"/>
    </location>
</feature>
<evidence type="ECO:0000259" key="8">
    <source>
        <dbReference type="Pfam" id="PF07219"/>
    </source>
</evidence>
<reference evidence="9" key="1">
    <citation type="submission" date="2024-06" db="EMBL/GenBank/DDBJ databases">
        <title>Caulobacter inopinatus, sp. nov.</title>
        <authorList>
            <person name="Donachie S.P."/>
        </authorList>
    </citation>
    <scope>NUCLEOTIDE SEQUENCE</scope>
    <source>
        <strain evidence="9">73W</strain>
    </source>
</reference>
<evidence type="ECO:0000256" key="3">
    <source>
        <dbReference type="ARBA" id="ARBA00022989"/>
    </source>
</evidence>
<evidence type="ECO:0000256" key="1">
    <source>
        <dbReference type="ARBA" id="ARBA00004370"/>
    </source>
</evidence>
<comment type="subcellular location">
    <subcellularLocation>
        <location evidence="1">Membrane</location>
    </subcellularLocation>
</comment>
<keyword evidence="2 6" id="KW-0812">Transmembrane</keyword>
<dbReference type="Gene3D" id="1.25.40.10">
    <property type="entry name" value="Tetratricopeptide repeat domain"/>
    <property type="match status" value="1"/>
</dbReference>
<dbReference type="AlphaFoldDB" id="A0AB39KNT5"/>
<dbReference type="EMBL" id="CP158375">
    <property type="protein sequence ID" value="XDO95491.1"/>
    <property type="molecule type" value="Genomic_DNA"/>
</dbReference>
<evidence type="ECO:0000256" key="6">
    <source>
        <dbReference type="SAM" id="Phobius"/>
    </source>
</evidence>
<feature type="region of interest" description="Disordered" evidence="5">
    <location>
        <begin position="468"/>
        <end position="516"/>
    </location>
</feature>
<sequence>MIRTALVLFLVAAVAVTAMALTGEPGHASLTWLGWRVDTTAAAAALITLFSALAATMGWKLVLWLIEAPKRAARARAESRRKQGMEVLARGYLAVAAGDGSEARRLAQKAVDLADDAPVLTRVLAAQAAEAAGDVVAAKAAYTAMLGFPDMRLAGLKGLMHTAQAEGDETGALRHAQAAYGLARTARWAWRALLEHRLEAGDWAAALDLVKGAQERKIVPPVVADRTRAALLAASAARMENSADQRQQVQALEFALQAVKLKPDFAPGVVMAARLLAADGKAARAASVLESAWKASPHPALWLAYRDLKTNETPKARAARLMTLVQLNPSARESRILRIEQALLAGDPVAARAAARLLDAEAPTARFAGLMSRVAYANGDTDEARAWIARGAAAPQEADWSDLDPEGHAFAYTREDWTRLVATYGETGELIHPRFERSERTISDLPELPLSYTDHGDQASFLKAAESGAGLIPVPDDPGASDYADPVSETPAAPPPSPRRTPGARRRLANGPRAAK</sequence>